<accession>A0A2H1W287</accession>
<gene>
    <name evidence="6" type="ORF">SFRICE_003148</name>
</gene>
<evidence type="ECO:0000313" key="6">
    <source>
        <dbReference type="EMBL" id="SOQ46634.1"/>
    </source>
</evidence>
<evidence type="ECO:0000256" key="5">
    <source>
        <dbReference type="SAM" id="Phobius"/>
    </source>
</evidence>
<evidence type="ECO:0000256" key="3">
    <source>
        <dbReference type="ARBA" id="ARBA00022989"/>
    </source>
</evidence>
<keyword evidence="4 5" id="KW-0472">Membrane</keyword>
<feature type="transmembrane region" description="Helical" evidence="5">
    <location>
        <begin position="61"/>
        <end position="80"/>
    </location>
</feature>
<comment type="subcellular location">
    <subcellularLocation>
        <location evidence="1">Membrane</location>
        <topology evidence="1">Single-pass membrane protein</topology>
    </subcellularLocation>
</comment>
<dbReference type="EMBL" id="ODYU01005610">
    <property type="protein sequence ID" value="SOQ46634.1"/>
    <property type="molecule type" value="Genomic_DNA"/>
</dbReference>
<sequence>MESSKIFRPSSVSKLTKESRSNSAIVFLSTLTVEVNSLVKDGTGNAGNMKKYARNVLYDKLHRGSVLVCVGLTLYGTVLLGDHFYKYFKYVRPQIQASKEAAEKELLSEGSSERLNM</sequence>
<keyword evidence="2 5" id="KW-0812">Transmembrane</keyword>
<protein>
    <submittedName>
        <fullName evidence="6">SFRICE_003148</fullName>
    </submittedName>
</protein>
<dbReference type="Pfam" id="PF14880">
    <property type="entry name" value="COX14"/>
    <property type="match status" value="1"/>
</dbReference>
<organism evidence="6">
    <name type="scientific">Spodoptera frugiperda</name>
    <name type="common">Fall armyworm</name>
    <dbReference type="NCBI Taxonomy" id="7108"/>
    <lineage>
        <taxon>Eukaryota</taxon>
        <taxon>Metazoa</taxon>
        <taxon>Ecdysozoa</taxon>
        <taxon>Arthropoda</taxon>
        <taxon>Hexapoda</taxon>
        <taxon>Insecta</taxon>
        <taxon>Pterygota</taxon>
        <taxon>Neoptera</taxon>
        <taxon>Endopterygota</taxon>
        <taxon>Lepidoptera</taxon>
        <taxon>Glossata</taxon>
        <taxon>Ditrysia</taxon>
        <taxon>Noctuoidea</taxon>
        <taxon>Noctuidae</taxon>
        <taxon>Amphipyrinae</taxon>
        <taxon>Spodoptera</taxon>
    </lineage>
</organism>
<dbReference type="AlphaFoldDB" id="A0A2H1W287"/>
<reference evidence="6" key="1">
    <citation type="submission" date="2016-07" db="EMBL/GenBank/DDBJ databases">
        <authorList>
            <person name="Bretaudeau A."/>
        </authorList>
    </citation>
    <scope>NUCLEOTIDE SEQUENCE</scope>
    <source>
        <strain evidence="6">Rice</strain>
        <tissue evidence="6">Whole body</tissue>
    </source>
</reference>
<evidence type="ECO:0000256" key="2">
    <source>
        <dbReference type="ARBA" id="ARBA00022692"/>
    </source>
</evidence>
<evidence type="ECO:0000256" key="1">
    <source>
        <dbReference type="ARBA" id="ARBA00004167"/>
    </source>
</evidence>
<dbReference type="InterPro" id="IPR029208">
    <property type="entry name" value="COX14"/>
</dbReference>
<keyword evidence="3 5" id="KW-1133">Transmembrane helix</keyword>
<proteinExistence type="predicted"/>
<dbReference type="GO" id="GO:0016020">
    <property type="term" value="C:membrane"/>
    <property type="evidence" value="ECO:0007669"/>
    <property type="project" value="UniProtKB-SubCell"/>
</dbReference>
<evidence type="ECO:0000256" key="4">
    <source>
        <dbReference type="ARBA" id="ARBA00023136"/>
    </source>
</evidence>
<name>A0A2H1W287_SPOFR</name>